<dbReference type="OrthoDB" id="2021138at2759"/>
<evidence type="ECO:0000256" key="12">
    <source>
        <dbReference type="PIRSR" id="PIRSR605502-1"/>
    </source>
</evidence>
<evidence type="ECO:0000256" key="4">
    <source>
        <dbReference type="ARBA" id="ARBA00041057"/>
    </source>
</evidence>
<comment type="cofactor">
    <cofactor evidence="12">
        <name>Mg(2+)</name>
        <dbReference type="ChEBI" id="CHEBI:18420"/>
    </cofactor>
    <text evidence="12">Binds 2 magnesium ions per subunit.</text>
</comment>
<name>A0A9W9EST2_9EURO</name>
<feature type="binding site" evidence="12">
    <location>
        <position position="273"/>
    </location>
    <ligand>
        <name>Mg(2+)</name>
        <dbReference type="ChEBI" id="CHEBI:18420"/>
        <label>1</label>
    </ligand>
</feature>
<evidence type="ECO:0000256" key="8">
    <source>
        <dbReference type="ARBA" id="ARBA00042850"/>
    </source>
</evidence>
<feature type="binding site" evidence="12">
    <location>
        <position position="55"/>
    </location>
    <ligand>
        <name>Mg(2+)</name>
        <dbReference type="ChEBI" id="CHEBI:18420"/>
        <label>1</label>
    </ligand>
</feature>
<comment type="catalytic activity">
    <reaction evidence="11">
        <text>alpha-NAD(+) + H2O = ADP-D-ribose + nicotinamide + H(+)</text>
        <dbReference type="Rhea" id="RHEA:68792"/>
        <dbReference type="ChEBI" id="CHEBI:15377"/>
        <dbReference type="ChEBI" id="CHEBI:15378"/>
        <dbReference type="ChEBI" id="CHEBI:17154"/>
        <dbReference type="ChEBI" id="CHEBI:57967"/>
        <dbReference type="ChEBI" id="CHEBI:77017"/>
    </reaction>
</comment>
<evidence type="ECO:0000313" key="14">
    <source>
        <dbReference type="Proteomes" id="UP001149165"/>
    </source>
</evidence>
<dbReference type="SUPFAM" id="SSF101478">
    <property type="entry name" value="ADP-ribosylglycohydrolase"/>
    <property type="match status" value="1"/>
</dbReference>
<evidence type="ECO:0000256" key="2">
    <source>
        <dbReference type="ARBA" id="ARBA00012255"/>
    </source>
</evidence>
<dbReference type="PANTHER" id="PTHR16222">
    <property type="entry name" value="ADP-RIBOSYLGLYCOHYDROLASE"/>
    <property type="match status" value="1"/>
</dbReference>
<dbReference type="EC" id="3.2.1.143" evidence="2"/>
<organism evidence="13 14">
    <name type="scientific">Penicillium angulare</name>
    <dbReference type="NCBI Taxonomy" id="116970"/>
    <lineage>
        <taxon>Eukaryota</taxon>
        <taxon>Fungi</taxon>
        <taxon>Dikarya</taxon>
        <taxon>Ascomycota</taxon>
        <taxon>Pezizomycotina</taxon>
        <taxon>Eurotiomycetes</taxon>
        <taxon>Eurotiomycetidae</taxon>
        <taxon>Eurotiales</taxon>
        <taxon>Aspergillaceae</taxon>
        <taxon>Penicillium</taxon>
    </lineage>
</organism>
<evidence type="ECO:0000256" key="7">
    <source>
        <dbReference type="ARBA" id="ARBA00042722"/>
    </source>
</evidence>
<sequence length="325" mass="35349">MSISFQSRIWGAIWGNCVADALGGPVSFTEPGSFEPVTGLRYITPMDQPAGSYSDDGAMTLALAKSIVDTDKVYDQTLAIQYFLQWLNTGRFSTTNEAWDVGISTRIALNLWNQYGVMNLDATQAVITAELSEERRSGNGSLMRIAPVGIMLFSQPNIAGEVAKENSDITHPSPACGEACQAYTVLICAAMRGESKEQICARINNFPFTHPALVARFAPYNSIEDWTSKTASNIRSSGWVVDTLESALWGFFRYGTWTDGALAVVNLGGDADTAGAVYGALAGVYYGYESIPQGWIQGMQNSDLIRDTAESFTRRVMSEYSTSPH</sequence>
<dbReference type="GO" id="GO:0004649">
    <property type="term" value="F:poly(ADP-ribose) glycohydrolase activity"/>
    <property type="evidence" value="ECO:0007669"/>
    <property type="project" value="UniProtKB-EC"/>
</dbReference>
<dbReference type="InterPro" id="IPR005502">
    <property type="entry name" value="Ribosyl_crysJ1"/>
</dbReference>
<dbReference type="Proteomes" id="UP001149165">
    <property type="component" value="Unassembled WGS sequence"/>
</dbReference>
<comment type="caution">
    <text evidence="13">The sequence shown here is derived from an EMBL/GenBank/DDBJ whole genome shotgun (WGS) entry which is preliminary data.</text>
</comment>
<dbReference type="InterPro" id="IPR050792">
    <property type="entry name" value="ADP-ribosylglycohydrolase"/>
</dbReference>
<evidence type="ECO:0000313" key="13">
    <source>
        <dbReference type="EMBL" id="KAJ5087206.1"/>
    </source>
</evidence>
<evidence type="ECO:0000256" key="1">
    <source>
        <dbReference type="ARBA" id="ARBA00010702"/>
    </source>
</evidence>
<keyword evidence="12" id="KW-0479">Metal-binding</keyword>
<reference evidence="13" key="2">
    <citation type="journal article" date="2023" name="IMA Fungus">
        <title>Comparative genomic study of the Penicillium genus elucidates a diverse pangenome and 15 lateral gene transfer events.</title>
        <authorList>
            <person name="Petersen C."/>
            <person name="Sorensen T."/>
            <person name="Nielsen M.R."/>
            <person name="Sondergaard T.E."/>
            <person name="Sorensen J.L."/>
            <person name="Fitzpatrick D.A."/>
            <person name="Frisvad J.C."/>
            <person name="Nielsen K.L."/>
        </authorList>
    </citation>
    <scope>NUCLEOTIDE SEQUENCE</scope>
    <source>
        <strain evidence="13">IBT 30069</strain>
    </source>
</reference>
<keyword evidence="12" id="KW-0460">Magnesium</keyword>
<feature type="binding site" evidence="12">
    <location>
        <position position="270"/>
    </location>
    <ligand>
        <name>Mg(2+)</name>
        <dbReference type="ChEBI" id="CHEBI:18420"/>
        <label>1</label>
    </ligand>
</feature>
<evidence type="ECO:0000256" key="6">
    <source>
        <dbReference type="ARBA" id="ARBA00042471"/>
    </source>
</evidence>
<dbReference type="PANTHER" id="PTHR16222:SF24">
    <property type="entry name" value="ADP-RIBOSYLHYDROLASE ARH3"/>
    <property type="match status" value="1"/>
</dbReference>
<evidence type="ECO:0000256" key="10">
    <source>
        <dbReference type="ARBA" id="ARBA00043193"/>
    </source>
</evidence>
<evidence type="ECO:0000256" key="9">
    <source>
        <dbReference type="ARBA" id="ARBA00043187"/>
    </source>
</evidence>
<keyword evidence="3" id="KW-0378">Hydrolase</keyword>
<dbReference type="Gene3D" id="1.10.4080.10">
    <property type="entry name" value="ADP-ribosylation/Crystallin J1"/>
    <property type="match status" value="1"/>
</dbReference>
<reference evidence="13" key="1">
    <citation type="submission" date="2022-11" db="EMBL/GenBank/DDBJ databases">
        <authorList>
            <person name="Petersen C."/>
        </authorList>
    </citation>
    <scope>NUCLEOTIDE SEQUENCE</scope>
    <source>
        <strain evidence="13">IBT 30069</strain>
    </source>
</reference>
<feature type="binding site" evidence="12">
    <location>
        <position position="54"/>
    </location>
    <ligand>
        <name>Mg(2+)</name>
        <dbReference type="ChEBI" id="CHEBI:18420"/>
        <label>1</label>
    </ligand>
</feature>
<dbReference type="EMBL" id="JAPQKH010000007">
    <property type="protein sequence ID" value="KAJ5087206.1"/>
    <property type="molecule type" value="Genomic_DNA"/>
</dbReference>
<accession>A0A9W9EST2</accession>
<keyword evidence="14" id="KW-1185">Reference proteome</keyword>
<evidence type="ECO:0000256" key="3">
    <source>
        <dbReference type="ARBA" id="ARBA00022801"/>
    </source>
</evidence>
<dbReference type="InterPro" id="IPR036705">
    <property type="entry name" value="Ribosyl_crysJ1_sf"/>
</dbReference>
<proteinExistence type="inferred from homology"/>
<evidence type="ECO:0000256" key="11">
    <source>
        <dbReference type="ARBA" id="ARBA00049015"/>
    </source>
</evidence>
<evidence type="ECO:0000256" key="5">
    <source>
        <dbReference type="ARBA" id="ARBA00042398"/>
    </source>
</evidence>
<feature type="binding site" evidence="12">
    <location>
        <position position="56"/>
    </location>
    <ligand>
        <name>Mg(2+)</name>
        <dbReference type="ChEBI" id="CHEBI:18420"/>
        <label>1</label>
    </ligand>
</feature>
<dbReference type="GO" id="GO:0046872">
    <property type="term" value="F:metal ion binding"/>
    <property type="evidence" value="ECO:0007669"/>
    <property type="project" value="UniProtKB-KW"/>
</dbReference>
<comment type="similarity">
    <text evidence="1">Belongs to the ADP-ribosylglycohydrolase family.</text>
</comment>
<gene>
    <name evidence="13" type="ORF">N7456_010822</name>
</gene>
<feature type="binding site" evidence="12">
    <location>
        <position position="272"/>
    </location>
    <ligand>
        <name>Mg(2+)</name>
        <dbReference type="ChEBI" id="CHEBI:18420"/>
        <label>1</label>
    </ligand>
</feature>
<dbReference type="Pfam" id="PF03747">
    <property type="entry name" value="ADP_ribosyl_GH"/>
    <property type="match status" value="1"/>
</dbReference>
<dbReference type="AlphaFoldDB" id="A0A9W9EST2"/>
<protein>
    <recommendedName>
        <fullName evidence="4">ADP-ribosylhydrolase ARH3</fullName>
        <ecNumber evidence="2">3.2.1.143</ecNumber>
    </recommendedName>
    <alternativeName>
        <fullName evidence="5">ADP-ribose glycohydrolase ARH3</fullName>
    </alternativeName>
    <alternativeName>
        <fullName evidence="6">ADP-ribosylhydrolase 3</fullName>
    </alternativeName>
    <alternativeName>
        <fullName evidence="9">O-acetyl-ADP-ribose deacetylase ARH3</fullName>
    </alternativeName>
    <alternativeName>
        <fullName evidence="10">Poly(ADP-ribose) glycohydrolase ARH3</fullName>
    </alternativeName>
    <alternativeName>
        <fullName evidence="8">[Protein ADP-ribosylarginine] hydrolase-like protein 2</fullName>
    </alternativeName>
    <alternativeName>
        <fullName evidence="7">[Protein ADP-ribosylserine] hydrolase</fullName>
    </alternativeName>
</protein>